<name>A0AA40IRF7_CLONO</name>
<reference evidence="3" key="1">
    <citation type="journal article" date="2014" name="PLoS ONE">
        <title>Plasmidome interchange between Clostridium botulinum, Clostridium novyi and Clostridium haemolyticum converts strains of independent lineages into distinctly different pathogens.</title>
        <authorList>
            <person name="Skarin H."/>
            <person name="Segerman B."/>
        </authorList>
    </citation>
    <scope>NUCLEOTIDE SEQUENCE [LARGE SCALE GENOMIC DNA]</scope>
    <source>
        <strain evidence="3">ATCC 27606</strain>
    </source>
</reference>
<feature type="transmembrane region" description="Helical" evidence="1">
    <location>
        <begin position="7"/>
        <end position="30"/>
    </location>
</feature>
<evidence type="ECO:0000313" key="2">
    <source>
        <dbReference type="EMBL" id="KEI11395.1"/>
    </source>
</evidence>
<feature type="transmembrane region" description="Helical" evidence="1">
    <location>
        <begin position="113"/>
        <end position="140"/>
    </location>
</feature>
<dbReference type="AlphaFoldDB" id="A0AA40IRF7"/>
<organism evidence="2 3">
    <name type="scientific">Clostridium novyi B str. ATCC 27606</name>
    <dbReference type="NCBI Taxonomy" id="1443123"/>
    <lineage>
        <taxon>Bacteria</taxon>
        <taxon>Bacillati</taxon>
        <taxon>Bacillota</taxon>
        <taxon>Clostridia</taxon>
        <taxon>Eubacteriales</taxon>
        <taxon>Clostridiaceae</taxon>
        <taxon>Clostridium</taxon>
    </lineage>
</organism>
<comment type="caution">
    <text evidence="2">The sequence shown here is derived from an EMBL/GenBank/DDBJ whole genome shotgun (WGS) entry which is preliminary data.</text>
</comment>
<keyword evidence="2" id="KW-0614">Plasmid</keyword>
<proteinExistence type="predicted"/>
<accession>A0AA40IRF7</accession>
<gene>
    <name evidence="2" type="ORF">Z959_p0098</name>
</gene>
<sequence length="149" mass="17181">MNKNSEIFYPILGSFFLIFASSYTCDGIIYSFFNEIHICDTLFVIIPIILKSISFLGILSLIFFSILLIKQNFKNSEIFYPTLGSLFLIFPSSRRCDCILYSLFKEIHICDKLYVIIPIILKGISFLGILSLMFFSILLIKQGFKNLKN</sequence>
<keyword evidence="1" id="KW-0812">Transmembrane</keyword>
<dbReference type="EMBL" id="JENW01000168">
    <property type="protein sequence ID" value="KEI11395.1"/>
    <property type="molecule type" value="Genomic_DNA"/>
</dbReference>
<evidence type="ECO:0000256" key="1">
    <source>
        <dbReference type="SAM" id="Phobius"/>
    </source>
</evidence>
<protein>
    <submittedName>
        <fullName evidence="2">Uncharacterized protein</fullName>
    </submittedName>
</protein>
<geneLocation type="plasmid" evidence="2 3">
    <name>p4Cn27606</name>
</geneLocation>
<keyword evidence="3" id="KW-1185">Reference proteome</keyword>
<dbReference type="Proteomes" id="UP000027770">
    <property type="component" value="Plasmid p4Cn27606"/>
</dbReference>
<feature type="transmembrane region" description="Helical" evidence="1">
    <location>
        <begin position="42"/>
        <end position="69"/>
    </location>
</feature>
<keyword evidence="1" id="KW-1133">Transmembrane helix</keyword>
<evidence type="ECO:0000313" key="3">
    <source>
        <dbReference type="Proteomes" id="UP000027770"/>
    </source>
</evidence>
<keyword evidence="1" id="KW-0472">Membrane</keyword>